<reference evidence="3" key="1">
    <citation type="journal article" date="2019" name="Curr. Biol.">
        <title>Genome Sequence of Striga asiatica Provides Insight into the Evolution of Plant Parasitism.</title>
        <authorList>
            <person name="Yoshida S."/>
            <person name="Kim S."/>
            <person name="Wafula E.K."/>
            <person name="Tanskanen J."/>
            <person name="Kim Y.M."/>
            <person name="Honaas L."/>
            <person name="Yang Z."/>
            <person name="Spallek T."/>
            <person name="Conn C.E."/>
            <person name="Ichihashi Y."/>
            <person name="Cheong K."/>
            <person name="Cui S."/>
            <person name="Der J.P."/>
            <person name="Gundlach H."/>
            <person name="Jiao Y."/>
            <person name="Hori C."/>
            <person name="Ishida J.K."/>
            <person name="Kasahara H."/>
            <person name="Kiba T."/>
            <person name="Kim M.S."/>
            <person name="Koo N."/>
            <person name="Laohavisit A."/>
            <person name="Lee Y.H."/>
            <person name="Lumba S."/>
            <person name="McCourt P."/>
            <person name="Mortimer J.C."/>
            <person name="Mutuku J.M."/>
            <person name="Nomura T."/>
            <person name="Sasaki-Sekimoto Y."/>
            <person name="Seto Y."/>
            <person name="Wang Y."/>
            <person name="Wakatake T."/>
            <person name="Sakakibara H."/>
            <person name="Demura T."/>
            <person name="Yamaguchi S."/>
            <person name="Yoneyama K."/>
            <person name="Manabe R.I."/>
            <person name="Nelson D.C."/>
            <person name="Schulman A.H."/>
            <person name="Timko M.P."/>
            <person name="dePamphilis C.W."/>
            <person name="Choi D."/>
            <person name="Shirasu K."/>
        </authorList>
    </citation>
    <scope>NUCLEOTIDE SEQUENCE [LARGE SCALE GENOMIC DNA]</scope>
    <source>
        <strain evidence="3">cv. UVA1</strain>
    </source>
</reference>
<accession>A0A5A7P4U2</accession>
<gene>
    <name evidence="2" type="ORF">STAS_03408</name>
</gene>
<evidence type="ECO:0000256" key="1">
    <source>
        <dbReference type="SAM" id="MobiDB-lite"/>
    </source>
</evidence>
<comment type="caution">
    <text evidence="2">The sequence shown here is derived from an EMBL/GenBank/DDBJ whole genome shotgun (WGS) entry which is preliminary data.</text>
</comment>
<feature type="compositionally biased region" description="Polar residues" evidence="1">
    <location>
        <begin position="67"/>
        <end position="77"/>
    </location>
</feature>
<evidence type="ECO:0000313" key="3">
    <source>
        <dbReference type="Proteomes" id="UP000325081"/>
    </source>
</evidence>
<keyword evidence="3" id="KW-1185">Reference proteome</keyword>
<protein>
    <submittedName>
        <fullName evidence="2">Thiazole synthase</fullName>
    </submittedName>
</protein>
<dbReference type="Proteomes" id="UP000325081">
    <property type="component" value="Unassembled WGS sequence"/>
</dbReference>
<feature type="region of interest" description="Disordered" evidence="1">
    <location>
        <begin position="1"/>
        <end position="87"/>
    </location>
</feature>
<feature type="region of interest" description="Disordered" evidence="1">
    <location>
        <begin position="156"/>
        <end position="220"/>
    </location>
</feature>
<sequence>MSQNLQFPATGHTVDPGDDPPDRPDEAFPVLSKATIPPLVNGRYSKRRQKGLGAHEWRVASKKGRRQTSSTGSAHGQSSGGALANRGSVVVPVATSGSVQERLKNREVAQQEPLMDTDGIREQQLGGSHLLTVSVGSGLDPSRHHAVRVLDEHEMTMAQPPDPGDSKGLEDMCKDTPAGWRPPPLPDGNVHTNPAPGGQDTDMIGSVEIAQPAAQAPADL</sequence>
<proteinExistence type="predicted"/>
<feature type="compositionally biased region" description="Basic and acidic residues" evidence="1">
    <location>
        <begin position="164"/>
        <end position="174"/>
    </location>
</feature>
<dbReference type="AlphaFoldDB" id="A0A5A7P4U2"/>
<dbReference type="EMBL" id="BKCP01002113">
    <property type="protein sequence ID" value="GER27677.1"/>
    <property type="molecule type" value="Genomic_DNA"/>
</dbReference>
<name>A0A5A7P4U2_STRAF</name>
<evidence type="ECO:0000313" key="2">
    <source>
        <dbReference type="EMBL" id="GER27677.1"/>
    </source>
</evidence>
<organism evidence="2 3">
    <name type="scientific">Striga asiatica</name>
    <name type="common">Asiatic witchweed</name>
    <name type="synonym">Buchnera asiatica</name>
    <dbReference type="NCBI Taxonomy" id="4170"/>
    <lineage>
        <taxon>Eukaryota</taxon>
        <taxon>Viridiplantae</taxon>
        <taxon>Streptophyta</taxon>
        <taxon>Embryophyta</taxon>
        <taxon>Tracheophyta</taxon>
        <taxon>Spermatophyta</taxon>
        <taxon>Magnoliopsida</taxon>
        <taxon>eudicotyledons</taxon>
        <taxon>Gunneridae</taxon>
        <taxon>Pentapetalae</taxon>
        <taxon>asterids</taxon>
        <taxon>lamiids</taxon>
        <taxon>Lamiales</taxon>
        <taxon>Orobanchaceae</taxon>
        <taxon>Buchnereae</taxon>
        <taxon>Striga</taxon>
    </lineage>
</organism>